<reference evidence="1" key="1">
    <citation type="submission" date="2020-05" db="EMBL/GenBank/DDBJ databases">
        <title>WGS assembly of Panicum virgatum.</title>
        <authorList>
            <person name="Lovell J.T."/>
            <person name="Jenkins J."/>
            <person name="Shu S."/>
            <person name="Juenger T.E."/>
            <person name="Schmutz J."/>
        </authorList>
    </citation>
    <scope>NUCLEOTIDE SEQUENCE</scope>
    <source>
        <strain evidence="1">AP13</strain>
    </source>
</reference>
<accession>A0A8T0X1S2</accession>
<sequence length="168" mass="18217">MALFGYSNYVRGGPGRAIHPSTYQSRRSFWLTIGPCPNHHRPSWAPLRAGPCALASSGLRSTENRVHGSTPSLLPPPLIVVAGLLLLLPALQTHRPAGPTCWLGAASRLPRGRCIAGDLFYESRERLRLRDGRCAVLGCGFCPVRCGELLRAGGPETGERSGTFFKRE</sequence>
<evidence type="ECO:0000313" key="2">
    <source>
        <dbReference type="Proteomes" id="UP000823388"/>
    </source>
</evidence>
<organism evidence="1 2">
    <name type="scientific">Panicum virgatum</name>
    <name type="common">Blackwell switchgrass</name>
    <dbReference type="NCBI Taxonomy" id="38727"/>
    <lineage>
        <taxon>Eukaryota</taxon>
        <taxon>Viridiplantae</taxon>
        <taxon>Streptophyta</taxon>
        <taxon>Embryophyta</taxon>
        <taxon>Tracheophyta</taxon>
        <taxon>Spermatophyta</taxon>
        <taxon>Magnoliopsida</taxon>
        <taxon>Liliopsida</taxon>
        <taxon>Poales</taxon>
        <taxon>Poaceae</taxon>
        <taxon>PACMAD clade</taxon>
        <taxon>Panicoideae</taxon>
        <taxon>Panicodae</taxon>
        <taxon>Paniceae</taxon>
        <taxon>Panicinae</taxon>
        <taxon>Panicum</taxon>
        <taxon>Panicum sect. Hiantes</taxon>
    </lineage>
</organism>
<dbReference type="EMBL" id="CM029037">
    <property type="protein sequence ID" value="KAG2655711.1"/>
    <property type="molecule type" value="Genomic_DNA"/>
</dbReference>
<protein>
    <submittedName>
        <fullName evidence="1">Uncharacterized protein</fullName>
    </submittedName>
</protein>
<keyword evidence="2" id="KW-1185">Reference proteome</keyword>
<comment type="caution">
    <text evidence="1">The sequence shown here is derived from an EMBL/GenBank/DDBJ whole genome shotgun (WGS) entry which is preliminary data.</text>
</comment>
<name>A0A8T0X1S2_PANVG</name>
<dbReference type="AlphaFoldDB" id="A0A8T0X1S2"/>
<gene>
    <name evidence="1" type="ORF">PVAP13_1KG032650</name>
</gene>
<proteinExistence type="predicted"/>
<dbReference type="Proteomes" id="UP000823388">
    <property type="component" value="Chromosome 1K"/>
</dbReference>
<evidence type="ECO:0000313" key="1">
    <source>
        <dbReference type="EMBL" id="KAG2655711.1"/>
    </source>
</evidence>